<protein>
    <submittedName>
        <fullName evidence="1">Uncharacterized protein</fullName>
    </submittedName>
</protein>
<accession>A0AAV4E2A8</accession>
<keyword evidence="2" id="KW-1185">Reference proteome</keyword>
<reference evidence="1 2" key="1">
    <citation type="journal article" date="2021" name="Elife">
        <title>Chloroplast acquisition without the gene transfer in kleptoplastic sea slugs, Plakobranchus ocellatus.</title>
        <authorList>
            <person name="Maeda T."/>
            <person name="Takahashi S."/>
            <person name="Yoshida T."/>
            <person name="Shimamura S."/>
            <person name="Takaki Y."/>
            <person name="Nagai Y."/>
            <person name="Toyoda A."/>
            <person name="Suzuki Y."/>
            <person name="Arimoto A."/>
            <person name="Ishii H."/>
            <person name="Satoh N."/>
            <person name="Nishiyama T."/>
            <person name="Hasebe M."/>
            <person name="Maruyama T."/>
            <person name="Minagawa J."/>
            <person name="Obokata J."/>
            <person name="Shigenobu S."/>
        </authorList>
    </citation>
    <scope>NUCLEOTIDE SEQUENCE [LARGE SCALE GENOMIC DNA]</scope>
</reference>
<organism evidence="1 2">
    <name type="scientific">Plakobranchus ocellatus</name>
    <dbReference type="NCBI Taxonomy" id="259542"/>
    <lineage>
        <taxon>Eukaryota</taxon>
        <taxon>Metazoa</taxon>
        <taxon>Spiralia</taxon>
        <taxon>Lophotrochozoa</taxon>
        <taxon>Mollusca</taxon>
        <taxon>Gastropoda</taxon>
        <taxon>Heterobranchia</taxon>
        <taxon>Euthyneura</taxon>
        <taxon>Panpulmonata</taxon>
        <taxon>Sacoglossa</taxon>
        <taxon>Placobranchoidea</taxon>
        <taxon>Plakobranchidae</taxon>
        <taxon>Plakobranchus</taxon>
    </lineage>
</organism>
<name>A0AAV4E2A8_9GAST</name>
<proteinExistence type="predicted"/>
<dbReference type="AlphaFoldDB" id="A0AAV4E2A8"/>
<evidence type="ECO:0000313" key="1">
    <source>
        <dbReference type="EMBL" id="GFO50496.1"/>
    </source>
</evidence>
<dbReference type="Proteomes" id="UP000735302">
    <property type="component" value="Unassembled WGS sequence"/>
</dbReference>
<sequence>MALRKPVEDHRETSDARVKLCGDCSEIMQLWDAARETSSYFCPSEFPAPFSITQIQSSRRYFHFYNMLSPAYRQLI</sequence>
<gene>
    <name evidence="1" type="ORF">PoB_007700100</name>
</gene>
<evidence type="ECO:0000313" key="2">
    <source>
        <dbReference type="Proteomes" id="UP000735302"/>
    </source>
</evidence>
<comment type="caution">
    <text evidence="1">The sequence shown here is derived from an EMBL/GenBank/DDBJ whole genome shotgun (WGS) entry which is preliminary data.</text>
</comment>
<dbReference type="EMBL" id="BLXT01008612">
    <property type="protein sequence ID" value="GFO50496.1"/>
    <property type="molecule type" value="Genomic_DNA"/>
</dbReference>